<proteinExistence type="predicted"/>
<protein>
    <submittedName>
        <fullName evidence="2">Unannotated protein</fullName>
    </submittedName>
</protein>
<dbReference type="Gene3D" id="2.160.20.110">
    <property type="match status" value="3"/>
</dbReference>
<evidence type="ECO:0000259" key="1">
    <source>
        <dbReference type="Pfam" id="PF07581"/>
    </source>
</evidence>
<organism evidence="2">
    <name type="scientific">freshwater metagenome</name>
    <dbReference type="NCBI Taxonomy" id="449393"/>
    <lineage>
        <taxon>unclassified sequences</taxon>
        <taxon>metagenomes</taxon>
        <taxon>ecological metagenomes</taxon>
    </lineage>
</organism>
<reference evidence="2" key="1">
    <citation type="submission" date="2020-05" db="EMBL/GenBank/DDBJ databases">
        <authorList>
            <person name="Chiriac C."/>
            <person name="Salcher M."/>
            <person name="Ghai R."/>
            <person name="Kavagutti S V."/>
        </authorList>
    </citation>
    <scope>NUCLEOTIDE SEQUENCE</scope>
</reference>
<dbReference type="EMBL" id="CAFBMS010000060">
    <property type="protein sequence ID" value="CAB4922745.1"/>
    <property type="molecule type" value="Genomic_DNA"/>
</dbReference>
<accession>A0A6J7HXX3</accession>
<gene>
    <name evidence="2" type="ORF">UFOPK3614_00951</name>
</gene>
<sequence length="683" mass="69871">MKSVTSRRITIISFCTVLAIFSSSGFAWAAGISSQSDLQAISIDGDYVLTSTINLDNTFVPISEFKGTINGAGYSIIMTASLSKPIFILLTDAKIEDLSLNAKINSGDILIGALAGTSTNSQISDINLTGTISGGNKTGGLIGSVDATSSISNITVSNLTLEGGTQGTGAISATNAGQISNVTVSQDVTIHGSSNTGGIAGINSGTITNATFDGNVKGYEILGGIAGQNSGSIIDATYGANADIVNDGVNFTYRYIGGITGKNSGTISGADINGDVMGLEKIGGVAGENEATGVITNSVMNGKVFGDPLSPLHESYLYLGNEMGGIVGLNEGKVRNSTVNTTAQIEGTASVGGVVGKNQSAGEIRNSTVKATILAIYNAGGIAGVNDVLSLIHTSSVNAVINASFPVGGIAGTNAGNIYNSRSSSNINGDGYVGGIAGLNSGTIVNAVVSERSRINGNGATGGAVGVNTGTVFKVLINGEVSAFRLAAGVVGINSGTVYLSNFSGKLDGEITQNNSENIDGGTTNQVTSKILDLMSDAKVETILISEEATIQVAEDIIQSLIDFGITTSLPEDSNVYQIALDSNDFAKTQFKSGSSIQMKIQGTPEQTQSLWMISSLGKIFKFGDITFDVNGSAVLPVLNLTKEDNLQFVWGSEISPIYNSDNEIESLSVGSSTGILNIEVKD</sequence>
<name>A0A6J7HXX3_9ZZZZ</name>
<dbReference type="InterPro" id="IPR011493">
    <property type="entry name" value="GLUG"/>
</dbReference>
<dbReference type="Pfam" id="PF07581">
    <property type="entry name" value="Glug"/>
    <property type="match status" value="1"/>
</dbReference>
<dbReference type="AlphaFoldDB" id="A0A6J7HXX3"/>
<evidence type="ECO:0000313" key="2">
    <source>
        <dbReference type="EMBL" id="CAB4922745.1"/>
    </source>
</evidence>
<feature type="domain" description="GLUG" evidence="1">
    <location>
        <begin position="347"/>
        <end position="373"/>
    </location>
</feature>